<keyword evidence="2" id="KW-1185">Reference proteome</keyword>
<protein>
    <recommendedName>
        <fullName evidence="3">DUF4352 domain-containing protein</fullName>
    </recommendedName>
</protein>
<reference evidence="1 2" key="1">
    <citation type="journal article" date="2019" name="Int. J. Syst. Evol. Microbiol.">
        <title>The Global Catalogue of Microorganisms (GCM) 10K type strain sequencing project: providing services to taxonomists for standard genome sequencing and annotation.</title>
        <authorList>
            <consortium name="The Broad Institute Genomics Platform"/>
            <consortium name="The Broad Institute Genome Sequencing Center for Infectious Disease"/>
            <person name="Wu L."/>
            <person name="Ma J."/>
        </authorList>
    </citation>
    <scope>NUCLEOTIDE SEQUENCE [LARGE SCALE GENOMIC DNA]</scope>
    <source>
        <strain evidence="1 2">JCM 16001</strain>
    </source>
</reference>
<organism evidence="1 2">
    <name type="scientific">Glycomyces endophyticus</name>
    <dbReference type="NCBI Taxonomy" id="480996"/>
    <lineage>
        <taxon>Bacteria</taxon>
        <taxon>Bacillati</taxon>
        <taxon>Actinomycetota</taxon>
        <taxon>Actinomycetes</taxon>
        <taxon>Glycomycetales</taxon>
        <taxon>Glycomycetaceae</taxon>
        <taxon>Glycomyces</taxon>
    </lineage>
</organism>
<name>A0ABN2H887_9ACTN</name>
<evidence type="ECO:0000313" key="2">
    <source>
        <dbReference type="Proteomes" id="UP001499851"/>
    </source>
</evidence>
<evidence type="ECO:0000313" key="1">
    <source>
        <dbReference type="EMBL" id="GAA1683557.1"/>
    </source>
</evidence>
<accession>A0ABN2H887</accession>
<evidence type="ECO:0008006" key="3">
    <source>
        <dbReference type="Google" id="ProtNLM"/>
    </source>
</evidence>
<comment type="caution">
    <text evidence="1">The sequence shown here is derived from an EMBL/GenBank/DDBJ whole genome shotgun (WGS) entry which is preliminary data.</text>
</comment>
<dbReference type="RefSeq" id="WP_344488387.1">
    <property type="nucleotide sequence ID" value="NZ_BAAAQF010000012.1"/>
</dbReference>
<gene>
    <name evidence="1" type="ORF">GCM10009830_33500</name>
</gene>
<dbReference type="Proteomes" id="UP001499851">
    <property type="component" value="Unassembled WGS sequence"/>
</dbReference>
<dbReference type="EMBL" id="BAAAQF010000012">
    <property type="protein sequence ID" value="GAA1683557.1"/>
    <property type="molecule type" value="Genomic_DNA"/>
</dbReference>
<proteinExistence type="predicted"/>
<sequence>MDDFKRAGNAVHGARRVWVPLAVVGALLALTAVEGLLGRALPEAEALAPGTVVEFGADRQVSAQVGEGWTLDEAASDLNTGVTLHKGDVTVRLDLVSFDAGKPDGVREMWDGMAQVLKIEQYAGEDVWLGDPIAFDTKWISGALYGNLQVGTDIGTAFVMPAEDGGQAVEAKILGPFDADQGDWAEATAIIDSVDFEDEEADA</sequence>